<dbReference type="Pfam" id="PF01420">
    <property type="entry name" value="Methylase_S"/>
    <property type="match status" value="1"/>
</dbReference>
<dbReference type="SUPFAM" id="SSF116734">
    <property type="entry name" value="DNA methylase specificity domain"/>
    <property type="match status" value="2"/>
</dbReference>
<dbReference type="GO" id="GO:0004519">
    <property type="term" value="F:endonuclease activity"/>
    <property type="evidence" value="ECO:0007669"/>
    <property type="project" value="UniProtKB-KW"/>
</dbReference>
<keyword evidence="3" id="KW-0238">DNA-binding</keyword>
<dbReference type="InterPro" id="IPR044946">
    <property type="entry name" value="Restrct_endonuc_typeI_TRD_sf"/>
</dbReference>
<keyword evidence="7" id="KW-1185">Reference proteome</keyword>
<dbReference type="InterPro" id="IPR000055">
    <property type="entry name" value="Restrct_endonuc_typeI_TRD"/>
</dbReference>
<gene>
    <name evidence="6" type="ORF">GII31_11975</name>
</gene>
<sequence length="418" mass="46328">MRRSRTPPTPRYHRRHRKTRRRNHPGHRRLESDAVVKSIRLEEVCEINIGRTPARAEPTFWGTGHHWLSIADMNQGLSITHTKEQITAEGARAGKIVRPGTVLLSFKLSIGKVGIASIPLYTNEAIAALPIKDPNKLDSRYLMRALQAMNLADGSNRAAMGAVLNKRTLASIRIPLPPLPEQRRIAAILDHADSLRTKRRQVLTHLDSLIQSIFHDMFGGSSRQTVRLEDVAIVSSGITKGRKTSEATNLTPYLAVANVQAGHLKMDAVKEIPATVAEIQRYALQDGDLVLTEGGDPDKLGRGTVWRSQLPLCLHQNHIFRVRPDVRLVLPDYLAASLASPELKSYFLRSAKQTTGIASINMTQLRAAPVPIPSMSQQLQFLTLSAAIESQRLAVQHLLSADDELFASLQSRAFRGEL</sequence>
<dbReference type="CDD" id="cd17253">
    <property type="entry name" value="RMtype1_S_Eco933I-TRD2-CR2_like"/>
    <property type="match status" value="1"/>
</dbReference>
<dbReference type="Gene3D" id="3.90.220.20">
    <property type="entry name" value="DNA methylase specificity domains"/>
    <property type="match status" value="2"/>
</dbReference>
<protein>
    <submittedName>
        <fullName evidence="6">Restriction endonuclease subunit S</fullName>
    </submittedName>
</protein>
<keyword evidence="6" id="KW-0255">Endonuclease</keyword>
<feature type="region of interest" description="Disordered" evidence="4">
    <location>
        <begin position="1"/>
        <end position="32"/>
    </location>
</feature>
<evidence type="ECO:0000313" key="7">
    <source>
        <dbReference type="Proteomes" id="UP001059836"/>
    </source>
</evidence>
<dbReference type="PANTHER" id="PTHR30408">
    <property type="entry name" value="TYPE-1 RESTRICTION ENZYME ECOKI SPECIFICITY PROTEIN"/>
    <property type="match status" value="1"/>
</dbReference>
<evidence type="ECO:0000256" key="4">
    <source>
        <dbReference type="SAM" id="MobiDB-lite"/>
    </source>
</evidence>
<feature type="compositionally biased region" description="Basic residues" evidence="4">
    <location>
        <begin position="1"/>
        <end position="27"/>
    </location>
</feature>
<keyword evidence="6" id="KW-0378">Hydrolase</keyword>
<reference evidence="6" key="1">
    <citation type="journal article" date="2021" name="Nat. Microbiol.">
        <title>Cocultivation of an ultrasmall environmental parasitic bacterium with lytic ability against bacteria associated with wastewater foams.</title>
        <authorList>
            <person name="Batinovic S."/>
            <person name="Rose J.J.A."/>
            <person name="Ratcliffe J."/>
            <person name="Seviour R.J."/>
            <person name="Petrovski S."/>
        </authorList>
    </citation>
    <scope>NUCLEOTIDE SEQUENCE</scope>
    <source>
        <strain evidence="6">CON9</strain>
    </source>
</reference>
<keyword evidence="6" id="KW-0540">Nuclease</keyword>
<dbReference type="PANTHER" id="PTHR30408:SF12">
    <property type="entry name" value="TYPE I RESTRICTION ENZYME MJAVIII SPECIFICITY SUBUNIT"/>
    <property type="match status" value="1"/>
</dbReference>
<keyword evidence="2" id="KW-0680">Restriction system</keyword>
<evidence type="ECO:0000256" key="1">
    <source>
        <dbReference type="ARBA" id="ARBA00010923"/>
    </source>
</evidence>
<name>A0ABX6IIH1_9ACTN</name>
<dbReference type="CDD" id="cd17244">
    <property type="entry name" value="RMtype1_S_Apa101655I-TRD2-CR2_like"/>
    <property type="match status" value="1"/>
</dbReference>
<comment type="similarity">
    <text evidence="1">Belongs to the type-I restriction system S methylase family.</text>
</comment>
<proteinExistence type="inferred from homology"/>
<dbReference type="Proteomes" id="UP001059836">
    <property type="component" value="Chromosome"/>
</dbReference>
<organism evidence="6 7">
    <name type="scientific">Gordonia pseudamarae</name>
    <dbReference type="NCBI Taxonomy" id="2831662"/>
    <lineage>
        <taxon>Bacteria</taxon>
        <taxon>Bacillati</taxon>
        <taxon>Actinomycetota</taxon>
        <taxon>Actinomycetes</taxon>
        <taxon>Mycobacteriales</taxon>
        <taxon>Gordoniaceae</taxon>
        <taxon>Gordonia</taxon>
    </lineage>
</organism>
<evidence type="ECO:0000313" key="6">
    <source>
        <dbReference type="EMBL" id="QHN35492.1"/>
    </source>
</evidence>
<feature type="domain" description="Type I restriction modification DNA specificity" evidence="5">
    <location>
        <begin position="37"/>
        <end position="203"/>
    </location>
</feature>
<dbReference type="EMBL" id="CP045809">
    <property type="protein sequence ID" value="QHN35492.1"/>
    <property type="molecule type" value="Genomic_DNA"/>
</dbReference>
<evidence type="ECO:0000256" key="3">
    <source>
        <dbReference type="ARBA" id="ARBA00023125"/>
    </source>
</evidence>
<evidence type="ECO:0000256" key="2">
    <source>
        <dbReference type="ARBA" id="ARBA00022747"/>
    </source>
</evidence>
<dbReference type="InterPro" id="IPR052021">
    <property type="entry name" value="Type-I_RS_S_subunit"/>
</dbReference>
<evidence type="ECO:0000259" key="5">
    <source>
        <dbReference type="Pfam" id="PF01420"/>
    </source>
</evidence>
<accession>A0ABX6IIH1</accession>